<organism evidence="1 2">
    <name type="scientific">Dallia pectoralis</name>
    <name type="common">Alaska blackfish</name>
    <dbReference type="NCBI Taxonomy" id="75939"/>
    <lineage>
        <taxon>Eukaryota</taxon>
        <taxon>Metazoa</taxon>
        <taxon>Chordata</taxon>
        <taxon>Craniata</taxon>
        <taxon>Vertebrata</taxon>
        <taxon>Euteleostomi</taxon>
        <taxon>Actinopterygii</taxon>
        <taxon>Neopterygii</taxon>
        <taxon>Teleostei</taxon>
        <taxon>Protacanthopterygii</taxon>
        <taxon>Esociformes</taxon>
        <taxon>Umbridae</taxon>
        <taxon>Dallia</taxon>
    </lineage>
</organism>
<proteinExistence type="predicted"/>
<accession>A0ACC2H1B8</accession>
<dbReference type="EMBL" id="CM055734">
    <property type="protein sequence ID" value="KAJ8009460.1"/>
    <property type="molecule type" value="Genomic_DNA"/>
</dbReference>
<comment type="caution">
    <text evidence="1">The sequence shown here is derived from an EMBL/GenBank/DDBJ whole genome shotgun (WGS) entry which is preliminary data.</text>
</comment>
<gene>
    <name evidence="1" type="ORF">DPEC_G00089110</name>
</gene>
<evidence type="ECO:0000313" key="1">
    <source>
        <dbReference type="EMBL" id="KAJ8009460.1"/>
    </source>
</evidence>
<keyword evidence="2" id="KW-1185">Reference proteome</keyword>
<evidence type="ECO:0000313" key="2">
    <source>
        <dbReference type="Proteomes" id="UP001157502"/>
    </source>
</evidence>
<reference evidence="1" key="1">
    <citation type="submission" date="2021-05" db="EMBL/GenBank/DDBJ databases">
        <authorList>
            <person name="Pan Q."/>
            <person name="Jouanno E."/>
            <person name="Zahm M."/>
            <person name="Klopp C."/>
            <person name="Cabau C."/>
            <person name="Louis A."/>
            <person name="Berthelot C."/>
            <person name="Parey E."/>
            <person name="Roest Crollius H."/>
            <person name="Montfort J."/>
            <person name="Robinson-Rechavi M."/>
            <person name="Bouchez O."/>
            <person name="Lampietro C."/>
            <person name="Lopez Roques C."/>
            <person name="Donnadieu C."/>
            <person name="Postlethwait J."/>
            <person name="Bobe J."/>
            <person name="Dillon D."/>
            <person name="Chandos A."/>
            <person name="von Hippel F."/>
            <person name="Guiguen Y."/>
        </authorList>
    </citation>
    <scope>NUCLEOTIDE SEQUENCE</scope>
    <source>
        <strain evidence="1">YG-Jan2019</strain>
    </source>
</reference>
<dbReference type="Proteomes" id="UP001157502">
    <property type="component" value="Chromosome 7"/>
</dbReference>
<protein>
    <submittedName>
        <fullName evidence="1">Uncharacterized protein</fullName>
    </submittedName>
</protein>
<sequence length="92" mass="9681">MLAILSAPGAEPGRALHRAARRHTPAEGERETGVKNGRLIEFVDHQPATNDEVGVKRASGVTSGVQGVTIGMQAAGTRPRITAVDLKLCVEK</sequence>
<name>A0ACC2H1B8_DALPE</name>